<comment type="caution">
    <text evidence="3">The sequence shown here is derived from an EMBL/GenBank/DDBJ whole genome shotgun (WGS) entry which is preliminary data.</text>
</comment>
<dbReference type="Proteomes" id="UP000761534">
    <property type="component" value="Unassembled WGS sequence"/>
</dbReference>
<sequence length="101" mass="11479">MQYPNSGAKRALGVCKYIVVFEKGLDTPEKIVKDVEKKLTSLGGTITYEYNTVLRGFAVTIPTDIMETFQKEEMTSMQNDKFPFYIEKDQVVTINNDDGKN</sequence>
<dbReference type="EMBL" id="SWFS01000205">
    <property type="protein sequence ID" value="KAA8914198.1"/>
    <property type="molecule type" value="Genomic_DNA"/>
</dbReference>
<dbReference type="InterPro" id="IPR010259">
    <property type="entry name" value="S8pro/Inhibitor_I9"/>
</dbReference>
<dbReference type="GO" id="GO:0042144">
    <property type="term" value="P:vacuole fusion, non-autophagic"/>
    <property type="evidence" value="ECO:0007669"/>
    <property type="project" value="TreeGrafter"/>
</dbReference>
<dbReference type="Pfam" id="PF05922">
    <property type="entry name" value="Inhibitor_I9"/>
    <property type="match status" value="1"/>
</dbReference>
<feature type="domain" description="Inhibitor I9" evidence="2">
    <location>
        <begin position="16"/>
        <end position="71"/>
    </location>
</feature>
<dbReference type="GO" id="GO:0004866">
    <property type="term" value="F:endopeptidase inhibitor activity"/>
    <property type="evidence" value="ECO:0007669"/>
    <property type="project" value="TreeGrafter"/>
</dbReference>
<reference evidence="3" key="1">
    <citation type="journal article" date="2019" name="G3 (Bethesda)">
        <title>Genome Assemblies of Two Rare Opportunistic Yeast Pathogens: Diutina rugosa (syn. Candida rugosa) and Trichomonascus ciferrii (syn. Candida ciferrii).</title>
        <authorList>
            <person name="Mixao V."/>
            <person name="Saus E."/>
            <person name="Hansen A.P."/>
            <person name="Lass-Florl C."/>
            <person name="Gabaldon T."/>
        </authorList>
    </citation>
    <scope>NUCLEOTIDE SEQUENCE</scope>
    <source>
        <strain evidence="3">CBS 4856</strain>
    </source>
</reference>
<evidence type="ECO:0000313" key="3">
    <source>
        <dbReference type="EMBL" id="KAA8914198.1"/>
    </source>
</evidence>
<dbReference type="AlphaFoldDB" id="A0A642V519"/>
<protein>
    <recommendedName>
        <fullName evidence="2">Inhibitor I9 domain-containing protein</fullName>
    </recommendedName>
</protein>
<dbReference type="PANTHER" id="PTHR28288">
    <property type="entry name" value="PROTEASE B INHIBITOR 2"/>
    <property type="match status" value="1"/>
</dbReference>
<evidence type="ECO:0000256" key="1">
    <source>
        <dbReference type="ARBA" id="ARBA00038069"/>
    </source>
</evidence>
<dbReference type="Gene3D" id="3.30.70.80">
    <property type="entry name" value="Peptidase S8 propeptide/proteinase inhibitor I9"/>
    <property type="match status" value="1"/>
</dbReference>
<comment type="similarity">
    <text evidence="1">Belongs to the protease inhibitor I9 family.</text>
</comment>
<evidence type="ECO:0000259" key="2">
    <source>
        <dbReference type="Pfam" id="PF05922"/>
    </source>
</evidence>
<accession>A0A642V519</accession>
<gene>
    <name evidence="3" type="ORF">TRICI_002955</name>
</gene>
<keyword evidence="4" id="KW-1185">Reference proteome</keyword>
<dbReference type="InterPro" id="IPR037045">
    <property type="entry name" value="S8pro/Inhibitor_I9_sf"/>
</dbReference>
<dbReference type="InterPro" id="IPR052471">
    <property type="entry name" value="PBI_I9"/>
</dbReference>
<name>A0A642V519_9ASCO</name>
<evidence type="ECO:0000313" key="4">
    <source>
        <dbReference type="Proteomes" id="UP000761534"/>
    </source>
</evidence>
<dbReference type="VEuPathDB" id="FungiDB:TRICI_002955"/>
<organism evidence="3 4">
    <name type="scientific">Trichomonascus ciferrii</name>
    <dbReference type="NCBI Taxonomy" id="44093"/>
    <lineage>
        <taxon>Eukaryota</taxon>
        <taxon>Fungi</taxon>
        <taxon>Dikarya</taxon>
        <taxon>Ascomycota</taxon>
        <taxon>Saccharomycotina</taxon>
        <taxon>Dipodascomycetes</taxon>
        <taxon>Dipodascales</taxon>
        <taxon>Trichomonascaceae</taxon>
        <taxon>Trichomonascus</taxon>
        <taxon>Trichomonascus ciferrii complex</taxon>
    </lineage>
</organism>
<dbReference type="SUPFAM" id="SSF54897">
    <property type="entry name" value="Protease propeptides/inhibitors"/>
    <property type="match status" value="1"/>
</dbReference>
<dbReference type="PANTHER" id="PTHR28288:SF2">
    <property type="entry name" value="PROTEASE B INHIBITOR 2"/>
    <property type="match status" value="1"/>
</dbReference>
<proteinExistence type="inferred from homology"/>
<dbReference type="OrthoDB" id="5518345at2759"/>